<evidence type="ECO:0000256" key="1">
    <source>
        <dbReference type="SAM" id="SignalP"/>
    </source>
</evidence>
<dbReference type="SMART" id="SM00020">
    <property type="entry name" value="Tryp_SPc"/>
    <property type="match status" value="1"/>
</dbReference>
<dbReference type="InterPro" id="IPR001314">
    <property type="entry name" value="Peptidase_S1A"/>
</dbReference>
<proteinExistence type="predicted"/>
<dbReference type="SUPFAM" id="SSF50494">
    <property type="entry name" value="Trypsin-like serine proteases"/>
    <property type="match status" value="1"/>
</dbReference>
<evidence type="ECO:0000313" key="4">
    <source>
        <dbReference type="Proteomes" id="UP000281553"/>
    </source>
</evidence>
<feature type="chain" id="PRO_5018191354" description="Peptidase S1 domain-containing protein" evidence="1">
    <location>
        <begin position="22"/>
        <end position="207"/>
    </location>
</feature>
<dbReference type="Proteomes" id="UP000281553">
    <property type="component" value="Unassembled WGS sequence"/>
</dbReference>
<dbReference type="InterPro" id="IPR043504">
    <property type="entry name" value="Peptidase_S1_PA_chymotrypsin"/>
</dbReference>
<keyword evidence="4" id="KW-1185">Reference proteome</keyword>
<organism evidence="3 4">
    <name type="scientific">Dibothriocephalus latus</name>
    <name type="common">Fish tapeworm</name>
    <name type="synonym">Diphyllobothrium latum</name>
    <dbReference type="NCBI Taxonomy" id="60516"/>
    <lineage>
        <taxon>Eukaryota</taxon>
        <taxon>Metazoa</taxon>
        <taxon>Spiralia</taxon>
        <taxon>Lophotrochozoa</taxon>
        <taxon>Platyhelminthes</taxon>
        <taxon>Cestoda</taxon>
        <taxon>Eucestoda</taxon>
        <taxon>Diphyllobothriidea</taxon>
        <taxon>Diphyllobothriidae</taxon>
        <taxon>Dibothriocephalus</taxon>
    </lineage>
</organism>
<accession>A0A3P7L6N1</accession>
<dbReference type="GO" id="GO:0004252">
    <property type="term" value="F:serine-type endopeptidase activity"/>
    <property type="evidence" value="ECO:0007669"/>
    <property type="project" value="InterPro"/>
</dbReference>
<reference evidence="3 4" key="1">
    <citation type="submission" date="2018-11" db="EMBL/GenBank/DDBJ databases">
        <authorList>
            <consortium name="Pathogen Informatics"/>
        </authorList>
    </citation>
    <scope>NUCLEOTIDE SEQUENCE [LARGE SCALE GENOMIC DNA]</scope>
</reference>
<dbReference type="InterPro" id="IPR050850">
    <property type="entry name" value="Peptidase_S1_Elastase_sf"/>
</dbReference>
<dbReference type="Gene3D" id="2.40.10.10">
    <property type="entry name" value="Trypsin-like serine proteases"/>
    <property type="match status" value="2"/>
</dbReference>
<dbReference type="InterPro" id="IPR018114">
    <property type="entry name" value="TRYPSIN_HIS"/>
</dbReference>
<evidence type="ECO:0000313" key="3">
    <source>
        <dbReference type="EMBL" id="VDN13145.1"/>
    </source>
</evidence>
<sequence>MGPFPFCGGTLIASKWVLTAAHCILAALECNDATVGRLFSYHDITGEHMAVTVADHNYTQRQHPAYNMRVKGVIVHPSYTNASITSGHDIALLQMNRAVKRTSVTEYACFPERGLNLPAGYFCKLAGWGRIPHPPHELLPDYPETLMEGGCDSDSGKGPHCLTQDGSKWVLYGVPSLAAYICKIGFDVFALKTPKLSWINAVMTAHP</sequence>
<dbReference type="GO" id="GO:0005615">
    <property type="term" value="C:extracellular space"/>
    <property type="evidence" value="ECO:0007669"/>
    <property type="project" value="TreeGrafter"/>
</dbReference>
<dbReference type="PROSITE" id="PS00134">
    <property type="entry name" value="TRYPSIN_HIS"/>
    <property type="match status" value="1"/>
</dbReference>
<dbReference type="AlphaFoldDB" id="A0A3P7L6N1"/>
<dbReference type="OrthoDB" id="10004439at2759"/>
<dbReference type="PRINTS" id="PR00722">
    <property type="entry name" value="CHYMOTRYPSIN"/>
</dbReference>
<name>A0A3P7L6N1_DIBLA</name>
<evidence type="ECO:0000259" key="2">
    <source>
        <dbReference type="PROSITE" id="PS50240"/>
    </source>
</evidence>
<feature type="signal peptide" evidence="1">
    <location>
        <begin position="1"/>
        <end position="21"/>
    </location>
</feature>
<dbReference type="InterPro" id="IPR001254">
    <property type="entry name" value="Trypsin_dom"/>
</dbReference>
<dbReference type="PROSITE" id="PS50240">
    <property type="entry name" value="TRYPSIN_DOM"/>
    <property type="match status" value="1"/>
</dbReference>
<feature type="domain" description="Peptidase S1" evidence="2">
    <location>
        <begin position="1"/>
        <end position="204"/>
    </location>
</feature>
<gene>
    <name evidence="3" type="ORF">DILT_LOCUS8976</name>
</gene>
<keyword evidence="1" id="KW-0732">Signal</keyword>
<dbReference type="PANTHER" id="PTHR24257:SF17">
    <property type="match status" value="1"/>
</dbReference>
<dbReference type="Pfam" id="PF00089">
    <property type="entry name" value="Trypsin"/>
    <property type="match status" value="1"/>
</dbReference>
<dbReference type="InterPro" id="IPR009003">
    <property type="entry name" value="Peptidase_S1_PA"/>
</dbReference>
<dbReference type="EMBL" id="UYRU01055684">
    <property type="protein sequence ID" value="VDN13145.1"/>
    <property type="molecule type" value="Genomic_DNA"/>
</dbReference>
<dbReference type="GO" id="GO:0006508">
    <property type="term" value="P:proteolysis"/>
    <property type="evidence" value="ECO:0007669"/>
    <property type="project" value="InterPro"/>
</dbReference>
<dbReference type="PANTHER" id="PTHR24257">
    <property type="entry name" value="CHYMOTRYPSIN-LIKE ELASTASE FAMILY MEMBER"/>
    <property type="match status" value="1"/>
</dbReference>
<protein>
    <recommendedName>
        <fullName evidence="2">Peptidase S1 domain-containing protein</fullName>
    </recommendedName>
</protein>